<feature type="coiled-coil region" evidence="1">
    <location>
        <begin position="124"/>
        <end position="207"/>
    </location>
</feature>
<evidence type="ECO:0000256" key="2">
    <source>
        <dbReference type="SAM" id="MobiDB-lite"/>
    </source>
</evidence>
<dbReference type="OrthoDB" id="3260303at2759"/>
<dbReference type="STRING" id="68775.A0A5C3MHA6"/>
<organism evidence="3 4">
    <name type="scientific">Crucibulum laeve</name>
    <dbReference type="NCBI Taxonomy" id="68775"/>
    <lineage>
        <taxon>Eukaryota</taxon>
        <taxon>Fungi</taxon>
        <taxon>Dikarya</taxon>
        <taxon>Basidiomycota</taxon>
        <taxon>Agaricomycotina</taxon>
        <taxon>Agaricomycetes</taxon>
        <taxon>Agaricomycetidae</taxon>
        <taxon>Agaricales</taxon>
        <taxon>Agaricineae</taxon>
        <taxon>Nidulariaceae</taxon>
        <taxon>Crucibulum</taxon>
    </lineage>
</organism>
<feature type="compositionally biased region" description="Basic residues" evidence="2">
    <location>
        <begin position="54"/>
        <end position="72"/>
    </location>
</feature>
<dbReference type="AlphaFoldDB" id="A0A5C3MHA6"/>
<evidence type="ECO:0008006" key="5">
    <source>
        <dbReference type="Google" id="ProtNLM"/>
    </source>
</evidence>
<protein>
    <recommendedName>
        <fullName evidence="5">Essential protein Yae1 N-terminal domain-containing protein</fullName>
    </recommendedName>
</protein>
<feature type="region of interest" description="Disordered" evidence="2">
    <location>
        <begin position="33"/>
        <end position="74"/>
    </location>
</feature>
<sequence length="322" mass="37297">MPTENVPAQLVHESSDIQLNDYDVLSKVREATNSPSPLARLLQEPAVLESLSRGQHKKKEGKRSSRSPHREHRSPFIMALAIAEEERQATHLKALLGNTADRLEYEIHRAEEASGRAQYAERRATEASGRANAAETAKREAEAEAVRREHEAKRYQMQLEGVERELKRVKDEMRRLEKRNVELEESLEQTKEACRKYKTALRDHQIREENREENRQLRMESCFNDGRNEGWDSGYAEGYEEGREDGFEEGLRKGRKEGLREGRERGRNEERKNALEAFDRFLAEETNGHDNNRRRWAQSIYHPDTQSLSELSPTSSPASFRS</sequence>
<accession>A0A5C3MHA6</accession>
<evidence type="ECO:0000313" key="3">
    <source>
        <dbReference type="EMBL" id="TFK44799.1"/>
    </source>
</evidence>
<feature type="region of interest" description="Disordered" evidence="2">
    <location>
        <begin position="224"/>
        <end position="322"/>
    </location>
</feature>
<evidence type="ECO:0000313" key="4">
    <source>
        <dbReference type="Proteomes" id="UP000308652"/>
    </source>
</evidence>
<evidence type="ECO:0000256" key="1">
    <source>
        <dbReference type="SAM" id="Coils"/>
    </source>
</evidence>
<feature type="compositionally biased region" description="Polar residues" evidence="2">
    <location>
        <begin position="304"/>
        <end position="322"/>
    </location>
</feature>
<dbReference type="EMBL" id="ML213590">
    <property type="protein sequence ID" value="TFK44799.1"/>
    <property type="molecule type" value="Genomic_DNA"/>
</dbReference>
<keyword evidence="1" id="KW-0175">Coiled coil</keyword>
<gene>
    <name evidence="3" type="ORF">BDQ12DRAFT_717948</name>
</gene>
<reference evidence="3 4" key="1">
    <citation type="journal article" date="2019" name="Nat. Ecol. Evol.">
        <title>Megaphylogeny resolves global patterns of mushroom evolution.</title>
        <authorList>
            <person name="Varga T."/>
            <person name="Krizsan K."/>
            <person name="Foldi C."/>
            <person name="Dima B."/>
            <person name="Sanchez-Garcia M."/>
            <person name="Sanchez-Ramirez S."/>
            <person name="Szollosi G.J."/>
            <person name="Szarkandi J.G."/>
            <person name="Papp V."/>
            <person name="Albert L."/>
            <person name="Andreopoulos W."/>
            <person name="Angelini C."/>
            <person name="Antonin V."/>
            <person name="Barry K.W."/>
            <person name="Bougher N.L."/>
            <person name="Buchanan P."/>
            <person name="Buyck B."/>
            <person name="Bense V."/>
            <person name="Catcheside P."/>
            <person name="Chovatia M."/>
            <person name="Cooper J."/>
            <person name="Damon W."/>
            <person name="Desjardin D."/>
            <person name="Finy P."/>
            <person name="Geml J."/>
            <person name="Haridas S."/>
            <person name="Hughes K."/>
            <person name="Justo A."/>
            <person name="Karasinski D."/>
            <person name="Kautmanova I."/>
            <person name="Kiss B."/>
            <person name="Kocsube S."/>
            <person name="Kotiranta H."/>
            <person name="LaButti K.M."/>
            <person name="Lechner B.E."/>
            <person name="Liimatainen K."/>
            <person name="Lipzen A."/>
            <person name="Lukacs Z."/>
            <person name="Mihaltcheva S."/>
            <person name="Morgado L.N."/>
            <person name="Niskanen T."/>
            <person name="Noordeloos M.E."/>
            <person name="Ohm R.A."/>
            <person name="Ortiz-Santana B."/>
            <person name="Ovrebo C."/>
            <person name="Racz N."/>
            <person name="Riley R."/>
            <person name="Savchenko A."/>
            <person name="Shiryaev A."/>
            <person name="Soop K."/>
            <person name="Spirin V."/>
            <person name="Szebenyi C."/>
            <person name="Tomsovsky M."/>
            <person name="Tulloss R.E."/>
            <person name="Uehling J."/>
            <person name="Grigoriev I.V."/>
            <person name="Vagvolgyi C."/>
            <person name="Papp T."/>
            <person name="Martin F.M."/>
            <person name="Miettinen O."/>
            <person name="Hibbett D.S."/>
            <person name="Nagy L.G."/>
        </authorList>
    </citation>
    <scope>NUCLEOTIDE SEQUENCE [LARGE SCALE GENOMIC DNA]</scope>
    <source>
        <strain evidence="3 4">CBS 166.37</strain>
    </source>
</reference>
<dbReference type="Proteomes" id="UP000308652">
    <property type="component" value="Unassembled WGS sequence"/>
</dbReference>
<dbReference type="SUPFAM" id="SSF57997">
    <property type="entry name" value="Tropomyosin"/>
    <property type="match status" value="1"/>
</dbReference>
<name>A0A5C3MHA6_9AGAR</name>
<keyword evidence="4" id="KW-1185">Reference proteome</keyword>
<proteinExistence type="predicted"/>
<feature type="compositionally biased region" description="Basic and acidic residues" evidence="2">
    <location>
        <begin position="240"/>
        <end position="293"/>
    </location>
</feature>